<gene>
    <name evidence="3" type="ORF">AMORRO_LOCUS6227</name>
</gene>
<keyword evidence="4" id="KW-1185">Reference proteome</keyword>
<dbReference type="InterPro" id="IPR038801">
    <property type="entry name" value="TAF1C"/>
</dbReference>
<organism evidence="3 4">
    <name type="scientific">Acaulospora morrowiae</name>
    <dbReference type="NCBI Taxonomy" id="94023"/>
    <lineage>
        <taxon>Eukaryota</taxon>
        <taxon>Fungi</taxon>
        <taxon>Fungi incertae sedis</taxon>
        <taxon>Mucoromycota</taxon>
        <taxon>Glomeromycotina</taxon>
        <taxon>Glomeromycetes</taxon>
        <taxon>Diversisporales</taxon>
        <taxon>Acaulosporaceae</taxon>
        <taxon>Acaulospora</taxon>
    </lineage>
</organism>
<dbReference type="PANTHER" id="PTHR15319:SF1">
    <property type="entry name" value="TATA BOX-BINDING PROTEIN-ASSOCIATED FACTOR RNA POLYMERASE I SUBUNIT C"/>
    <property type="match status" value="1"/>
</dbReference>
<reference evidence="3" key="1">
    <citation type="submission" date="2021-06" db="EMBL/GenBank/DDBJ databases">
        <authorList>
            <person name="Kallberg Y."/>
            <person name="Tangrot J."/>
            <person name="Rosling A."/>
        </authorList>
    </citation>
    <scope>NUCLEOTIDE SEQUENCE</scope>
    <source>
        <strain evidence="3">CL551</strain>
    </source>
</reference>
<comment type="caution">
    <text evidence="3">The sequence shown here is derived from an EMBL/GenBank/DDBJ whole genome shotgun (WGS) entry which is preliminary data.</text>
</comment>
<feature type="compositionally biased region" description="Basic and acidic residues" evidence="1">
    <location>
        <begin position="1127"/>
        <end position="1137"/>
    </location>
</feature>
<feature type="region of interest" description="Disordered" evidence="1">
    <location>
        <begin position="1047"/>
        <end position="1148"/>
    </location>
</feature>
<dbReference type="Proteomes" id="UP000789342">
    <property type="component" value="Unassembled WGS sequence"/>
</dbReference>
<sequence>MSTPTAPLFTWPQTSLLSTRLDFGRFGGLSYREGTGRDIQWFSANNSTHKRVNPITPLAQVFPHTRRYSPAVKLINELESPLATQSVKYLQERYPEFDVPSDFLVDILAEELNKEIKSENCDPYVSAQLISLGEYEAGPGQTNKFMAFPIGQAGSELCFTPMTYHEKPRDKDLSTGHYQMDLSAISKLKFKTPIRQITTTSLNASSSSIIDFKPLPPLMAVRTMTGTTFLRILNIDSEMDNSGLKALTLDTIPGQISGSSFDQMHITFNPMLYGEAVIVDAGGGVYLWTAERNQHISSSNIVETIIASQDQEYVRPTDLWRICEFAAHPQCLFVASRKTVDLLDFRAPVTDTTTINLFDINDGDHIFAFQRFPTLNSFQSILATRNDIILLDQRFPNRELLKWVHHRGEPSGLSMINDGGNSIVLTWTKNIPKLNVFQFSTSDLVSATDFPISIPSFHEHPTFNRSRYIRSTLVCQPRLYQSTEETQPPKLPPLGSVILLKNDVKYREGNTSANPIMCFSAIQLSHTGALYSQEFYLNHKADTFSEQDTSKLDDTQIIEMPDTVSTLQTLADRDVGTNPEMQFKTYRIWPLDKIWNYAAREFRFPFYKDTNSDTLSMNSVFSSWELVETFFENYAQSTGFMCSKKSVTYDILGDVRSVTFYCENGKLIEKTYANGLNRFYPCTWKVTLSRQKLDDQIFITKLSCQHNHELFSTFYYSQRRIHKQRIESRGLGERVSKKSKKSGRPRGRPRKNVQSVSQTQEAIEERSWRITKEVIQTRKMDISHISWNTRHYLNNSDGHILTPYEILKNVSSLDNSNKGLQSFRNENTIKIVDWNSAEMKITLEQISNIYGELRPIFNYSLSYGFPLNNTSLNNTDDSIREIKATLRRHYPLPLSERNLINPSEIRWADENWLQKIENDLINGSFPSNVKDKIKILRDFAIDEVAHDLIYSLYALASNEERSSRDSLTSHFLPISKSTPEAATLEPIGIKCTHSKSICKKQVILEELQSFKLTTFAQSLLDDWTIGQDPKEYEFCYRIDDTDTRIQSEGDIHQPSSLTVIRSPVPTDDLSSDENEESFNDLGRPTHSQSSQYDSEDLSDNFDAPTLAHAKSPVAHEFEESVNPSNDTKIEEDNGTKEKPKKRARISGF</sequence>
<feature type="compositionally biased region" description="Basic residues" evidence="1">
    <location>
        <begin position="1138"/>
        <end position="1148"/>
    </location>
</feature>
<dbReference type="PANTHER" id="PTHR15319">
    <property type="entry name" value="TATA BOX-BINDING PROTEIN ASSOCIATED FACTOR RNA POLYMERASE I SUBUNIT C"/>
    <property type="match status" value="1"/>
</dbReference>
<evidence type="ECO:0000256" key="1">
    <source>
        <dbReference type="SAM" id="MobiDB-lite"/>
    </source>
</evidence>
<protein>
    <submittedName>
        <fullName evidence="3">7283_t:CDS:1</fullName>
    </submittedName>
</protein>
<evidence type="ECO:0000313" key="4">
    <source>
        <dbReference type="Proteomes" id="UP000789342"/>
    </source>
</evidence>
<accession>A0A9N9FVL2</accession>
<feature type="compositionally biased region" description="Basic residues" evidence="1">
    <location>
        <begin position="737"/>
        <end position="751"/>
    </location>
</feature>
<feature type="region of interest" description="Disordered" evidence="1">
    <location>
        <begin position="728"/>
        <end position="759"/>
    </location>
</feature>
<dbReference type="GO" id="GO:0001650">
    <property type="term" value="C:fibrillar center"/>
    <property type="evidence" value="ECO:0007669"/>
    <property type="project" value="TreeGrafter"/>
</dbReference>
<dbReference type="Pfam" id="PF20641">
    <property type="entry name" value="TAF1C_beta-prop"/>
    <property type="match status" value="1"/>
</dbReference>
<dbReference type="EMBL" id="CAJVPV010004053">
    <property type="protein sequence ID" value="CAG8565667.1"/>
    <property type="molecule type" value="Genomic_DNA"/>
</dbReference>
<evidence type="ECO:0000259" key="2">
    <source>
        <dbReference type="Pfam" id="PF20641"/>
    </source>
</evidence>
<feature type="domain" description="TAF1C beta-propeller" evidence="2">
    <location>
        <begin position="265"/>
        <end position="360"/>
    </location>
</feature>
<evidence type="ECO:0000313" key="3">
    <source>
        <dbReference type="EMBL" id="CAG8565667.1"/>
    </source>
</evidence>
<dbReference type="OrthoDB" id="2382881at2759"/>
<name>A0A9N9FVL2_9GLOM</name>
<feature type="compositionally biased region" description="Acidic residues" evidence="1">
    <location>
        <begin position="1069"/>
        <end position="1078"/>
    </location>
</feature>
<dbReference type="InterPro" id="IPR049087">
    <property type="entry name" value="TAF1C_beta-prop"/>
</dbReference>
<dbReference type="AlphaFoldDB" id="A0A9N9FVL2"/>
<dbReference type="GO" id="GO:0001164">
    <property type="term" value="F:RNA polymerase I core promoter sequence-specific DNA binding"/>
    <property type="evidence" value="ECO:0007669"/>
    <property type="project" value="TreeGrafter"/>
</dbReference>
<proteinExistence type="predicted"/>